<organism evidence="2 3">
    <name type="scientific">Thermodesulforhabdus norvegica</name>
    <dbReference type="NCBI Taxonomy" id="39841"/>
    <lineage>
        <taxon>Bacteria</taxon>
        <taxon>Pseudomonadati</taxon>
        <taxon>Thermodesulfobacteriota</taxon>
        <taxon>Syntrophobacteria</taxon>
        <taxon>Syntrophobacterales</taxon>
        <taxon>Thermodesulforhabdaceae</taxon>
        <taxon>Thermodesulforhabdus</taxon>
    </lineage>
</organism>
<proteinExistence type="predicted"/>
<dbReference type="InterPro" id="IPR031807">
    <property type="entry name" value="HicB-like"/>
</dbReference>
<keyword evidence="3" id="KW-1185">Reference proteome</keyword>
<feature type="domain" description="HicB-like antitoxin of toxin-antitoxin system" evidence="1">
    <location>
        <begin position="5"/>
        <end position="54"/>
    </location>
</feature>
<dbReference type="InterPro" id="IPR035069">
    <property type="entry name" value="TTHA1013/TTHA0281-like"/>
</dbReference>
<dbReference type="EMBL" id="FOUU01000004">
    <property type="protein sequence ID" value="SFM80985.1"/>
    <property type="molecule type" value="Genomic_DNA"/>
</dbReference>
<gene>
    <name evidence="2" type="ORF">SAMN05660836_01556</name>
</gene>
<dbReference type="RefSeq" id="WP_093394764.1">
    <property type="nucleotide sequence ID" value="NZ_FOUU01000004.1"/>
</dbReference>
<dbReference type="Proteomes" id="UP000199611">
    <property type="component" value="Unassembled WGS sequence"/>
</dbReference>
<dbReference type="PANTHER" id="PTHR34504:SF4">
    <property type="entry name" value="ANTITOXIN HICB"/>
    <property type="match status" value="1"/>
</dbReference>
<dbReference type="Pfam" id="PF15919">
    <property type="entry name" value="HicB_lk_antitox"/>
    <property type="match status" value="1"/>
</dbReference>
<dbReference type="Gene3D" id="3.30.160.250">
    <property type="match status" value="1"/>
</dbReference>
<dbReference type="AlphaFoldDB" id="A0A1I4TWJ2"/>
<name>A0A1I4TWJ2_9BACT</name>
<dbReference type="SUPFAM" id="SSF143100">
    <property type="entry name" value="TTHA1013/TTHA0281-like"/>
    <property type="match status" value="1"/>
</dbReference>
<evidence type="ECO:0000259" key="1">
    <source>
        <dbReference type="Pfam" id="PF15919"/>
    </source>
</evidence>
<accession>A0A1I4TWJ2</accession>
<evidence type="ECO:0000313" key="2">
    <source>
        <dbReference type="EMBL" id="SFM80985.1"/>
    </source>
</evidence>
<protein>
    <submittedName>
        <fullName evidence="2">Predicted nuclease of the RNAse H fold, HicB family</fullName>
    </submittedName>
</protein>
<evidence type="ECO:0000313" key="3">
    <source>
        <dbReference type="Proteomes" id="UP000199611"/>
    </source>
</evidence>
<dbReference type="PANTHER" id="PTHR34504">
    <property type="entry name" value="ANTITOXIN HICB"/>
    <property type="match status" value="1"/>
</dbReference>
<reference evidence="2 3" key="1">
    <citation type="submission" date="2016-10" db="EMBL/GenBank/DDBJ databases">
        <authorList>
            <person name="de Groot N.N."/>
        </authorList>
    </citation>
    <scope>NUCLEOTIDE SEQUENCE [LARGE SCALE GENOMIC DNA]</scope>
    <source>
        <strain evidence="2 3">DSM 9990</strain>
    </source>
</reference>
<dbReference type="OrthoDB" id="5419659at2"/>
<sequence length="69" mass="7950">MRREFYVVIEKDEDGFYVGEVPGLRACYSQGRTIDELLENIKEVILMCLEEVGEEPPPEFVGVQRVSIE</sequence>
<dbReference type="InterPro" id="IPR051404">
    <property type="entry name" value="TA_system_antitoxin"/>
</dbReference>
<dbReference type="STRING" id="39841.SAMN05660836_01556"/>